<dbReference type="EMBL" id="NTKD01000060">
    <property type="protein sequence ID" value="PDH36786.1"/>
    <property type="molecule type" value="Genomic_DNA"/>
</dbReference>
<dbReference type="Gene3D" id="2.60.120.620">
    <property type="entry name" value="q2cbj1_9rhob like domain"/>
    <property type="match status" value="1"/>
</dbReference>
<evidence type="ECO:0000256" key="1">
    <source>
        <dbReference type="ARBA" id="ARBA00001954"/>
    </source>
</evidence>
<dbReference type="Pfam" id="PF05721">
    <property type="entry name" value="PhyH"/>
    <property type="match status" value="1"/>
</dbReference>
<dbReference type="Proteomes" id="UP000219327">
    <property type="component" value="Unassembled WGS sequence"/>
</dbReference>
<comment type="cofactor">
    <cofactor evidence="1">
        <name>Fe(2+)</name>
        <dbReference type="ChEBI" id="CHEBI:29033"/>
    </cofactor>
</comment>
<name>A0A2A5WKZ9_9GAMM</name>
<dbReference type="AlphaFoldDB" id="A0A2A5WKZ9"/>
<evidence type="ECO:0000313" key="3">
    <source>
        <dbReference type="Proteomes" id="UP000219327"/>
    </source>
</evidence>
<dbReference type="SUPFAM" id="SSF51197">
    <property type="entry name" value="Clavaminate synthase-like"/>
    <property type="match status" value="1"/>
</dbReference>
<proteinExistence type="predicted"/>
<dbReference type="GO" id="GO:0005506">
    <property type="term" value="F:iron ion binding"/>
    <property type="evidence" value="ECO:0007669"/>
    <property type="project" value="UniProtKB-ARBA"/>
</dbReference>
<protein>
    <recommendedName>
        <fullName evidence="4">Phytanoyl-CoA dioxygenase</fullName>
    </recommendedName>
</protein>
<comment type="caution">
    <text evidence="2">The sequence shown here is derived from an EMBL/GenBank/DDBJ whole genome shotgun (WGS) entry which is preliminary data.</text>
</comment>
<evidence type="ECO:0008006" key="4">
    <source>
        <dbReference type="Google" id="ProtNLM"/>
    </source>
</evidence>
<dbReference type="InterPro" id="IPR008775">
    <property type="entry name" value="Phytyl_CoA_dOase-like"/>
</dbReference>
<gene>
    <name evidence="2" type="ORF">CNE99_09120</name>
</gene>
<dbReference type="PANTHER" id="PTHR20883:SF48">
    <property type="entry name" value="ECTOINE DIOXYGENASE"/>
    <property type="match status" value="1"/>
</dbReference>
<evidence type="ECO:0000313" key="2">
    <source>
        <dbReference type="EMBL" id="PDH36786.1"/>
    </source>
</evidence>
<accession>A0A2A5WKZ9</accession>
<organism evidence="2 3">
    <name type="scientific">OM182 bacterium MED-G24</name>
    <dbReference type="NCBI Taxonomy" id="1986255"/>
    <lineage>
        <taxon>Bacteria</taxon>
        <taxon>Pseudomonadati</taxon>
        <taxon>Pseudomonadota</taxon>
        <taxon>Gammaproteobacteria</taxon>
        <taxon>OMG group</taxon>
        <taxon>OM182 clade</taxon>
    </lineage>
</organism>
<dbReference type="GO" id="GO:0016706">
    <property type="term" value="F:2-oxoglutarate-dependent dioxygenase activity"/>
    <property type="evidence" value="ECO:0007669"/>
    <property type="project" value="UniProtKB-ARBA"/>
</dbReference>
<reference evidence="2 3" key="1">
    <citation type="submission" date="2017-08" db="EMBL/GenBank/DDBJ databases">
        <title>Fine stratification of microbial communities through a metagenomic profile of the photic zone.</title>
        <authorList>
            <person name="Haro-Moreno J.M."/>
            <person name="Lopez-Perez M."/>
            <person name="De La Torre J."/>
            <person name="Picazo A."/>
            <person name="Camacho A."/>
            <person name="Rodriguez-Valera F."/>
        </authorList>
    </citation>
    <scope>NUCLEOTIDE SEQUENCE [LARGE SCALE GENOMIC DNA]</scope>
    <source>
        <strain evidence="2">MED-G24</strain>
    </source>
</reference>
<dbReference type="PANTHER" id="PTHR20883">
    <property type="entry name" value="PHYTANOYL-COA DIOXYGENASE DOMAIN CONTAINING 1"/>
    <property type="match status" value="1"/>
</dbReference>
<sequence length="270" mass="30632">MSHQLSAEQIDTYQRDGFLSPLPVFTQDEVRQLRKQFEDFEQRFGGVERAVSRRTDLHLLTGWGYDVVTDARIVEPVTSLLGPDVLLWSMNWFIKEPDNTKFVSFHQDANYWGLEPHDVATAWIALSDAGARTGPMEFIPGSHRGELYEQHNTFEKDNLLSRGQTIEAALPTEDCFMTPLAAGEMSLHHVRTIHRSGPNKSSDRRIGMVLRYCATHVRQTKGADTATLVAGEDQFGHFRLMQRPNVEYGEDEMAIHADAVANQGKMIMRD</sequence>